<accession>A0A1N6G930</accession>
<feature type="transmembrane region" description="Helical" evidence="7">
    <location>
        <begin position="326"/>
        <end position="343"/>
    </location>
</feature>
<dbReference type="OrthoDB" id="9809303at2"/>
<dbReference type="InterPro" id="IPR051679">
    <property type="entry name" value="DASS-Related_Transporters"/>
</dbReference>
<keyword evidence="6 7" id="KW-0472">Membrane</keyword>
<evidence type="ECO:0000256" key="5">
    <source>
        <dbReference type="ARBA" id="ARBA00022989"/>
    </source>
</evidence>
<evidence type="ECO:0000256" key="6">
    <source>
        <dbReference type="ARBA" id="ARBA00023136"/>
    </source>
</evidence>
<feature type="transmembrane region" description="Helical" evidence="7">
    <location>
        <begin position="91"/>
        <end position="124"/>
    </location>
</feature>
<name>A0A1N6G930_9MICO</name>
<sequence>MDPVATTLVILALAIIAFMSNRVPLGIVAIGVSVALWLTGILDLGQALAGFGDPTVIFIAALFVVSESLDSTGVTAWAGQQVIGRAGTKRGPLLLVVCLLVAGVTALISVNGAVAALIPVVVVVATRAGIAPSQMLMPLAFSAHAGSLLALTGTPVNIIVSEAAADAGARPFGFFEFGLVGVPLVVGTLLIISLLGRRLLPERAATSLPQDVSAHARTLREQYHLPEGTELIGVREGATEVVVAPRSSLIGLHLFPGMCTPSGDLVVLAVQRGGEDLVGTDALLQAGDTLLVTGPWGELERNTAGPDVLVVDDPATMRRSVPLGAGAKRAIVILAAMVVLLATGLVPPAIAGLAAASALVLTRVVSPTQAYRSISWTTVVLVAGMIPLSTAFISTGTADLIAGGLLGLVGDASPHLALFAICALTMVLGQLISNTATVLIVAPVAVVVAADLGVSVLPFMMALTVAGAASFLTPVATPANTMVLEPGGYRFGDYWRLGLPLLLLFLVVAVFFVPFVWPF</sequence>
<dbReference type="SUPFAM" id="SSF116726">
    <property type="entry name" value="TrkA C-terminal domain-like"/>
    <property type="match status" value="1"/>
</dbReference>
<feature type="transmembrane region" description="Helical" evidence="7">
    <location>
        <begin position="29"/>
        <end position="49"/>
    </location>
</feature>
<dbReference type="GO" id="GO:0006813">
    <property type="term" value="P:potassium ion transport"/>
    <property type="evidence" value="ECO:0007669"/>
    <property type="project" value="InterPro"/>
</dbReference>
<keyword evidence="10" id="KW-1185">Reference proteome</keyword>
<proteinExistence type="predicted"/>
<feature type="transmembrane region" description="Helical" evidence="7">
    <location>
        <begin position="456"/>
        <end position="476"/>
    </location>
</feature>
<evidence type="ECO:0000256" key="3">
    <source>
        <dbReference type="ARBA" id="ARBA00022692"/>
    </source>
</evidence>
<feature type="transmembrane region" description="Helical" evidence="7">
    <location>
        <begin position="373"/>
        <end position="394"/>
    </location>
</feature>
<dbReference type="Proteomes" id="UP000184699">
    <property type="component" value="Unassembled WGS sequence"/>
</dbReference>
<feature type="transmembrane region" description="Helical" evidence="7">
    <location>
        <begin position="56"/>
        <end position="79"/>
    </location>
</feature>
<dbReference type="EMBL" id="FSRJ01000003">
    <property type="protein sequence ID" value="SIO04060.1"/>
    <property type="molecule type" value="Genomic_DNA"/>
</dbReference>
<dbReference type="Pfam" id="PF03600">
    <property type="entry name" value="CitMHS"/>
    <property type="match status" value="1"/>
</dbReference>
<reference evidence="10" key="1">
    <citation type="submission" date="2016-11" db="EMBL/GenBank/DDBJ databases">
        <authorList>
            <person name="Varghese N."/>
            <person name="Submissions S."/>
        </authorList>
    </citation>
    <scope>NUCLEOTIDE SEQUENCE [LARGE SCALE GENOMIC DNA]</scope>
    <source>
        <strain evidence="10">DSM 8595</strain>
    </source>
</reference>
<feature type="transmembrane region" description="Helical" evidence="7">
    <location>
        <begin position="136"/>
        <end position="160"/>
    </location>
</feature>
<feature type="domain" description="Citrate transporter-like" evidence="8">
    <location>
        <begin position="15"/>
        <end position="466"/>
    </location>
</feature>
<evidence type="ECO:0000313" key="10">
    <source>
        <dbReference type="Proteomes" id="UP000184699"/>
    </source>
</evidence>
<gene>
    <name evidence="9" type="ORF">SAMN05443544_2395</name>
</gene>
<dbReference type="Gene3D" id="3.30.70.1450">
    <property type="entry name" value="Regulator of K+ conductance, C-terminal domain"/>
    <property type="match status" value="1"/>
</dbReference>
<dbReference type="InterPro" id="IPR036721">
    <property type="entry name" value="RCK_C_sf"/>
</dbReference>
<keyword evidence="3 7" id="KW-0812">Transmembrane</keyword>
<protein>
    <submittedName>
        <fullName evidence="9">Di-and tricarboxylate transporter</fullName>
    </submittedName>
</protein>
<evidence type="ECO:0000256" key="2">
    <source>
        <dbReference type="ARBA" id="ARBA00022448"/>
    </source>
</evidence>
<dbReference type="AlphaFoldDB" id="A0A1N6G930"/>
<dbReference type="PANTHER" id="PTHR43652">
    <property type="entry name" value="BASIC AMINO ACID ANTIPORTER YFCC-RELATED"/>
    <property type="match status" value="1"/>
</dbReference>
<keyword evidence="4" id="KW-0677">Repeat</keyword>
<organism evidence="9 10">
    <name type="scientific">Agromyces cerinus subsp. cerinus</name>
    <dbReference type="NCBI Taxonomy" id="232089"/>
    <lineage>
        <taxon>Bacteria</taxon>
        <taxon>Bacillati</taxon>
        <taxon>Actinomycetota</taxon>
        <taxon>Actinomycetes</taxon>
        <taxon>Micrococcales</taxon>
        <taxon>Microbacteriaceae</taxon>
        <taxon>Agromyces</taxon>
    </lineage>
</organism>
<dbReference type="InterPro" id="IPR004680">
    <property type="entry name" value="Cit_transptr-like_dom"/>
</dbReference>
<dbReference type="RefSeq" id="WP_074260560.1">
    <property type="nucleotide sequence ID" value="NZ_FSRJ01000003.1"/>
</dbReference>
<evidence type="ECO:0000313" key="9">
    <source>
        <dbReference type="EMBL" id="SIO04060.1"/>
    </source>
</evidence>
<comment type="subcellular location">
    <subcellularLocation>
        <location evidence="1">Membrane</location>
        <topology evidence="1">Multi-pass membrane protein</topology>
    </subcellularLocation>
</comment>
<feature type="transmembrane region" description="Helical" evidence="7">
    <location>
        <begin position="497"/>
        <end position="517"/>
    </location>
</feature>
<keyword evidence="2" id="KW-0813">Transport</keyword>
<evidence type="ECO:0000256" key="1">
    <source>
        <dbReference type="ARBA" id="ARBA00004141"/>
    </source>
</evidence>
<evidence type="ECO:0000256" key="7">
    <source>
        <dbReference type="SAM" id="Phobius"/>
    </source>
</evidence>
<dbReference type="GO" id="GO:0055085">
    <property type="term" value="P:transmembrane transport"/>
    <property type="evidence" value="ECO:0007669"/>
    <property type="project" value="InterPro"/>
</dbReference>
<dbReference type="GO" id="GO:0005886">
    <property type="term" value="C:plasma membrane"/>
    <property type="evidence" value="ECO:0007669"/>
    <property type="project" value="TreeGrafter"/>
</dbReference>
<dbReference type="STRING" id="232089.SAMN05443544_2395"/>
<feature type="transmembrane region" description="Helical" evidence="7">
    <location>
        <begin position="172"/>
        <end position="195"/>
    </location>
</feature>
<evidence type="ECO:0000256" key="4">
    <source>
        <dbReference type="ARBA" id="ARBA00022737"/>
    </source>
</evidence>
<feature type="transmembrane region" description="Helical" evidence="7">
    <location>
        <begin position="431"/>
        <end position="450"/>
    </location>
</feature>
<dbReference type="PANTHER" id="PTHR43652:SF2">
    <property type="entry name" value="BASIC AMINO ACID ANTIPORTER YFCC-RELATED"/>
    <property type="match status" value="1"/>
</dbReference>
<evidence type="ECO:0000259" key="8">
    <source>
        <dbReference type="Pfam" id="PF03600"/>
    </source>
</evidence>
<keyword evidence="5 7" id="KW-1133">Transmembrane helix</keyword>